<dbReference type="OrthoDB" id="9811083at2"/>
<evidence type="ECO:0000313" key="2">
    <source>
        <dbReference type="Proteomes" id="UP000191905"/>
    </source>
</evidence>
<dbReference type="Proteomes" id="UP000191905">
    <property type="component" value="Unassembled WGS sequence"/>
</dbReference>
<dbReference type="EMBL" id="MDET01000023">
    <property type="protein sequence ID" value="OQM74937.1"/>
    <property type="molecule type" value="Genomic_DNA"/>
</dbReference>
<organism evidence="1 2">
    <name type="scientific">Manganibacter manganicus</name>
    <dbReference type="NCBI Taxonomy" id="1873176"/>
    <lineage>
        <taxon>Bacteria</taxon>
        <taxon>Pseudomonadati</taxon>
        <taxon>Pseudomonadota</taxon>
        <taxon>Alphaproteobacteria</taxon>
        <taxon>Hyphomicrobiales</taxon>
        <taxon>Phyllobacteriaceae</taxon>
        <taxon>Manganibacter</taxon>
    </lineage>
</organism>
<gene>
    <name evidence="1" type="ORF">BFN67_04800</name>
</gene>
<protein>
    <submittedName>
        <fullName evidence="1">Uncharacterized protein</fullName>
    </submittedName>
</protein>
<dbReference type="STRING" id="1873176.BFN67_04800"/>
<proteinExistence type="predicted"/>
<dbReference type="AlphaFoldDB" id="A0A1V8RP23"/>
<name>A0A1V8RP23_9HYPH</name>
<reference evidence="1 2" key="1">
    <citation type="journal article" date="2016" name="Int. J. Syst. Evol. Microbiol.">
        <title>Pseudaminobacter manganicus sp. nov., isolated from sludge of a manganese mine.</title>
        <authorList>
            <person name="Li J."/>
            <person name="Huang J."/>
            <person name="Liao S."/>
            <person name="Wang G."/>
        </authorList>
    </citation>
    <scope>NUCLEOTIDE SEQUENCE [LARGE SCALE GENOMIC DNA]</scope>
    <source>
        <strain evidence="1 2">JH-7</strain>
    </source>
</reference>
<comment type="caution">
    <text evidence="1">The sequence shown here is derived from an EMBL/GenBank/DDBJ whole genome shotgun (WGS) entry which is preliminary data.</text>
</comment>
<evidence type="ECO:0000313" key="1">
    <source>
        <dbReference type="EMBL" id="OQM74937.1"/>
    </source>
</evidence>
<keyword evidence="2" id="KW-1185">Reference proteome</keyword>
<dbReference type="RefSeq" id="WP_080920475.1">
    <property type="nucleotide sequence ID" value="NZ_MDET01000023.1"/>
</dbReference>
<sequence length="124" mass="12576">MKYILIASVLVLAGCQSTEVKPLARGTAHSLSAADRAAIKRDVASSLKDPESARFGSIQAVTNSSGVVSACGTVNAKNSFGGYVGERPFAGVLYGGHFGLAGLGSDGASTIAIRQKCAEMGITI</sequence>
<dbReference type="PROSITE" id="PS51257">
    <property type="entry name" value="PROKAR_LIPOPROTEIN"/>
    <property type="match status" value="1"/>
</dbReference>
<accession>A0A1V8RP23</accession>